<dbReference type="InterPro" id="IPR000477">
    <property type="entry name" value="RT_dom"/>
</dbReference>
<feature type="domain" description="Reverse transcriptase" evidence="1">
    <location>
        <begin position="1"/>
        <end position="123"/>
    </location>
</feature>
<dbReference type="Pfam" id="PF00078">
    <property type="entry name" value="RVT_1"/>
    <property type="match status" value="1"/>
</dbReference>
<dbReference type="AlphaFoldDB" id="A0AA88HI10"/>
<evidence type="ECO:0000259" key="1">
    <source>
        <dbReference type="PROSITE" id="PS50878"/>
    </source>
</evidence>
<organism evidence="2 3">
    <name type="scientific">Artemia franciscana</name>
    <name type="common">Brine shrimp</name>
    <name type="synonym">Artemia sanfranciscana</name>
    <dbReference type="NCBI Taxonomy" id="6661"/>
    <lineage>
        <taxon>Eukaryota</taxon>
        <taxon>Metazoa</taxon>
        <taxon>Ecdysozoa</taxon>
        <taxon>Arthropoda</taxon>
        <taxon>Crustacea</taxon>
        <taxon>Branchiopoda</taxon>
        <taxon>Anostraca</taxon>
        <taxon>Artemiidae</taxon>
        <taxon>Artemia</taxon>
    </lineage>
</organism>
<reference evidence="2" key="1">
    <citation type="submission" date="2023-07" db="EMBL/GenBank/DDBJ databases">
        <title>Chromosome-level genome assembly of Artemia franciscana.</title>
        <authorList>
            <person name="Jo E."/>
        </authorList>
    </citation>
    <scope>NUCLEOTIDE SEQUENCE</scope>
    <source>
        <tissue evidence="2">Whole body</tissue>
    </source>
</reference>
<accession>A0AA88HI10</accession>
<dbReference type="PROSITE" id="PS50878">
    <property type="entry name" value="RT_POL"/>
    <property type="match status" value="1"/>
</dbReference>
<proteinExistence type="predicted"/>
<name>A0AA88HI10_ARTSF</name>
<sequence>MHCLTRNVVKISGSGISRVLFNVKVVKQDSILSPKLFAIFIDDLAEYLEKRLAQAVHLGNKVLSLPLFAGDIALFARPNSVLQTLLYLSAEYLEEKKLEINTKKIEVMIFAVDNQQEIKVKKV</sequence>
<protein>
    <recommendedName>
        <fullName evidence="1">Reverse transcriptase domain-containing protein</fullName>
    </recommendedName>
</protein>
<evidence type="ECO:0000313" key="3">
    <source>
        <dbReference type="Proteomes" id="UP001187531"/>
    </source>
</evidence>
<evidence type="ECO:0000313" key="2">
    <source>
        <dbReference type="EMBL" id="KAK2705517.1"/>
    </source>
</evidence>
<keyword evidence="3" id="KW-1185">Reference proteome</keyword>
<gene>
    <name evidence="2" type="ORF">QYM36_015790</name>
</gene>
<comment type="caution">
    <text evidence="2">The sequence shown here is derived from an EMBL/GenBank/DDBJ whole genome shotgun (WGS) entry which is preliminary data.</text>
</comment>
<dbReference type="Proteomes" id="UP001187531">
    <property type="component" value="Unassembled WGS sequence"/>
</dbReference>
<dbReference type="EMBL" id="JAVRJZ010000020">
    <property type="protein sequence ID" value="KAK2705517.1"/>
    <property type="molecule type" value="Genomic_DNA"/>
</dbReference>